<feature type="binding site" evidence="10">
    <location>
        <position position="367"/>
    </location>
    <ligand>
        <name>[4Fe-4S] cluster</name>
        <dbReference type="ChEBI" id="CHEBI:49883"/>
    </ligand>
</feature>
<comment type="cofactor">
    <cofactor evidence="9">
        <name>[4Fe-4S] cluster</name>
        <dbReference type="ChEBI" id="CHEBI:49883"/>
    </cofactor>
    <text evidence="9">Binds 1 [4Fe-4S] cluster.</text>
</comment>
<dbReference type="GO" id="GO:0046872">
    <property type="term" value="F:metal ion binding"/>
    <property type="evidence" value="ECO:0007669"/>
    <property type="project" value="UniProtKB-UniRule"/>
</dbReference>
<dbReference type="GO" id="GO:0006270">
    <property type="term" value="P:DNA replication initiation"/>
    <property type="evidence" value="ECO:0007669"/>
    <property type="project" value="TreeGrafter"/>
</dbReference>
<dbReference type="Pfam" id="PF26466">
    <property type="entry name" value="DNA_primase_lrg_N"/>
    <property type="match status" value="1"/>
</dbReference>
<dbReference type="eggNOG" id="KOG2267">
    <property type="taxonomic scope" value="Eukaryota"/>
</dbReference>
<reference evidence="13 14" key="1">
    <citation type="journal article" date="2010" name="Nature">
        <title>The Ectocarpus genome and the independent evolution of multicellularity in brown algae.</title>
        <authorList>
            <person name="Cock J.M."/>
            <person name="Sterck L."/>
            <person name="Rouze P."/>
            <person name="Scornet D."/>
            <person name="Allen A.E."/>
            <person name="Amoutzias G."/>
            <person name="Anthouard V."/>
            <person name="Artiguenave F."/>
            <person name="Aury J.M."/>
            <person name="Badger J.H."/>
            <person name="Beszteri B."/>
            <person name="Billiau K."/>
            <person name="Bonnet E."/>
            <person name="Bothwell J.H."/>
            <person name="Bowler C."/>
            <person name="Boyen C."/>
            <person name="Brownlee C."/>
            <person name="Carrano C.J."/>
            <person name="Charrier B."/>
            <person name="Cho G.Y."/>
            <person name="Coelho S.M."/>
            <person name="Collen J."/>
            <person name="Corre E."/>
            <person name="Da Silva C."/>
            <person name="Delage L."/>
            <person name="Delaroque N."/>
            <person name="Dittami S.M."/>
            <person name="Doulbeau S."/>
            <person name="Elias M."/>
            <person name="Farnham G."/>
            <person name="Gachon C.M."/>
            <person name="Gschloessl B."/>
            <person name="Heesch S."/>
            <person name="Jabbari K."/>
            <person name="Jubin C."/>
            <person name="Kawai H."/>
            <person name="Kimura K."/>
            <person name="Kloareg B."/>
            <person name="Kupper F.C."/>
            <person name="Lang D."/>
            <person name="Le Bail A."/>
            <person name="Leblanc C."/>
            <person name="Lerouge P."/>
            <person name="Lohr M."/>
            <person name="Lopez P.J."/>
            <person name="Martens C."/>
            <person name="Maumus F."/>
            <person name="Michel G."/>
            <person name="Miranda-Saavedra D."/>
            <person name="Morales J."/>
            <person name="Moreau H."/>
            <person name="Motomura T."/>
            <person name="Nagasato C."/>
            <person name="Napoli C.A."/>
            <person name="Nelson D.R."/>
            <person name="Nyvall-Collen P."/>
            <person name="Peters A.F."/>
            <person name="Pommier C."/>
            <person name="Potin P."/>
            <person name="Poulain J."/>
            <person name="Quesneville H."/>
            <person name="Read B."/>
            <person name="Rensing S.A."/>
            <person name="Ritter A."/>
            <person name="Rousvoal S."/>
            <person name="Samanta M."/>
            <person name="Samson G."/>
            <person name="Schroeder D.C."/>
            <person name="Segurens B."/>
            <person name="Strittmatter M."/>
            <person name="Tonon T."/>
            <person name="Tregear J.W."/>
            <person name="Valentin K."/>
            <person name="von Dassow P."/>
            <person name="Yamagishi T."/>
            <person name="Van de Peer Y."/>
            <person name="Wincker P."/>
        </authorList>
    </citation>
    <scope>NUCLEOTIDE SEQUENCE [LARGE SCALE GENOMIC DNA]</scope>
    <source>
        <strain evidence="14">Ec32 / CCAP1310/4</strain>
    </source>
</reference>
<feature type="compositionally biased region" description="Low complexity" evidence="11">
    <location>
        <begin position="465"/>
        <end position="478"/>
    </location>
</feature>
<dbReference type="PANTHER" id="PTHR10537:SF3">
    <property type="entry name" value="DNA PRIMASE LARGE SUBUNIT"/>
    <property type="match status" value="1"/>
</dbReference>
<evidence type="ECO:0000256" key="11">
    <source>
        <dbReference type="SAM" id="MobiDB-lite"/>
    </source>
</evidence>
<keyword evidence="2 9" id="KW-0004">4Fe-4S</keyword>
<feature type="region of interest" description="Disordered" evidence="11">
    <location>
        <begin position="462"/>
        <end position="520"/>
    </location>
</feature>
<dbReference type="Proteomes" id="UP000002630">
    <property type="component" value="Linkage Group LG23"/>
</dbReference>
<feature type="binding site" evidence="10">
    <location>
        <position position="288"/>
    </location>
    <ligand>
        <name>[4Fe-4S] cluster</name>
        <dbReference type="ChEBI" id="CHEBI:49883"/>
    </ligand>
</feature>
<keyword evidence="4 9" id="KW-0235">DNA replication</keyword>
<dbReference type="InterPro" id="IPR007238">
    <property type="entry name" value="DNA_primase_lsu_euk/arc"/>
</dbReference>
<evidence type="ECO:0000256" key="3">
    <source>
        <dbReference type="ARBA" id="ARBA00022515"/>
    </source>
</evidence>
<evidence type="ECO:0000256" key="2">
    <source>
        <dbReference type="ARBA" id="ARBA00022485"/>
    </source>
</evidence>
<dbReference type="OrthoDB" id="421393at2759"/>
<dbReference type="InParanoid" id="D8LHG5"/>
<dbReference type="AlphaFoldDB" id="D8LHG5"/>
<evidence type="ECO:0000256" key="8">
    <source>
        <dbReference type="ARBA" id="ARBA00023125"/>
    </source>
</evidence>
<evidence type="ECO:0000256" key="10">
    <source>
        <dbReference type="PIRSR" id="PIRSR009449-1"/>
    </source>
</evidence>
<evidence type="ECO:0000313" key="13">
    <source>
        <dbReference type="EMBL" id="CBN79116.1"/>
    </source>
</evidence>
<keyword evidence="14" id="KW-1185">Reference proteome</keyword>
<dbReference type="Gene3D" id="1.20.930.80">
    <property type="match status" value="1"/>
</dbReference>
<protein>
    <recommendedName>
        <fullName evidence="9">DNA primase large subunit</fullName>
    </recommendedName>
</protein>
<evidence type="ECO:0000256" key="4">
    <source>
        <dbReference type="ARBA" id="ARBA00022705"/>
    </source>
</evidence>
<evidence type="ECO:0000313" key="14">
    <source>
        <dbReference type="Proteomes" id="UP000002630"/>
    </source>
</evidence>
<dbReference type="EMBL" id="FN648367">
    <property type="protein sequence ID" value="CBN79116.1"/>
    <property type="molecule type" value="Genomic_DNA"/>
</dbReference>
<keyword evidence="6 9" id="KW-0408">Iron</keyword>
<organism evidence="13 14">
    <name type="scientific">Ectocarpus siliculosus</name>
    <name type="common">Brown alga</name>
    <name type="synonym">Conferva siliculosa</name>
    <dbReference type="NCBI Taxonomy" id="2880"/>
    <lineage>
        <taxon>Eukaryota</taxon>
        <taxon>Sar</taxon>
        <taxon>Stramenopiles</taxon>
        <taxon>Ochrophyta</taxon>
        <taxon>PX clade</taxon>
        <taxon>Phaeophyceae</taxon>
        <taxon>Ectocarpales</taxon>
        <taxon>Ectocarpaceae</taxon>
        <taxon>Ectocarpus</taxon>
    </lineage>
</organism>
<dbReference type="CDD" id="cd07322">
    <property type="entry name" value="PriL_PriS_Eukaryotic"/>
    <property type="match status" value="1"/>
</dbReference>
<evidence type="ECO:0000256" key="7">
    <source>
        <dbReference type="ARBA" id="ARBA00023014"/>
    </source>
</evidence>
<dbReference type="PIRSF" id="PIRSF009449">
    <property type="entry name" value="DNA_primase_large_subunit"/>
    <property type="match status" value="1"/>
</dbReference>
<evidence type="ECO:0000256" key="1">
    <source>
        <dbReference type="ARBA" id="ARBA00010564"/>
    </source>
</evidence>
<evidence type="ECO:0000259" key="12">
    <source>
        <dbReference type="Pfam" id="PF04104"/>
    </source>
</evidence>
<feature type="domain" description="DNA primase large subunit C-terminal" evidence="12">
    <location>
        <begin position="279"/>
        <end position="452"/>
    </location>
</feature>
<keyword evidence="7 9" id="KW-0411">Iron-sulfur</keyword>
<dbReference type="STRING" id="2880.D8LHG5"/>
<name>D8LHG5_ECTSI</name>
<accession>D8LHG5</accession>
<dbReference type="PANTHER" id="PTHR10537">
    <property type="entry name" value="DNA PRIMASE LARGE SUBUNIT"/>
    <property type="match status" value="1"/>
</dbReference>
<keyword evidence="5 9" id="KW-0479">Metal-binding</keyword>
<proteinExistence type="inferred from homology"/>
<comment type="function">
    <text evidence="9">DNA primase is the polymerase that synthesizes small RNA primers for the Okazaki fragments made during discontinuous DNA replication.</text>
</comment>
<dbReference type="GO" id="GO:0005658">
    <property type="term" value="C:alpha DNA polymerase:primase complex"/>
    <property type="evidence" value="ECO:0007669"/>
    <property type="project" value="TreeGrafter"/>
</dbReference>
<dbReference type="Pfam" id="PF04104">
    <property type="entry name" value="DNA_primase_lrg"/>
    <property type="match status" value="1"/>
</dbReference>
<dbReference type="OMA" id="RINYKPW"/>
<keyword evidence="8 9" id="KW-0238">DNA-binding</keyword>
<dbReference type="InterPro" id="IPR058560">
    <property type="entry name" value="DNA_primase_C"/>
</dbReference>
<sequence length="520" mass="58015">MIGIASMRPSAAALKKDVGGVERHKAISMYNEAPFEEITLDEFELVALDRLQVLRKIEDLKARNVRGDDFRRALRESLHKYMKLSTLNEESASADKRKDTISHFILRLAYCRSEDLRRWFLTQETALFRHRLEELSPAEMSKFIPEHGLFFEVVTPERKAALRSKLLSIPAAPVMEFDRTTYYRIPFWQASDLIGKRQVYLEGGFAYVPVQRVVTIVVARYRMGISKSLMEASNHFAYVTSDSRFGPLLQNMSKQYLGRDFGNGDGTDPDNIKPGMLNSLAERSMPLCMKQLHSALNREHKLKHWGRLQYGLFLKGAGLSVDDAMAFWQAMFTKIMGLDQFQKQYAYNVRHMYGKEGKRTNYTPYSCLKIIMGNPPAAGDHHGCPYRHYDEDHLSSLLSQVRIGATDKDAILRQVKSKNYQLACQRHFEATHKGYEASGVSTDGVGNHPNAWMHASMEFHKEKAAGASGAQSSPAGKAIGRRPGEGGAPSPAAVVPATPSPSPSPAGTGKGGAATRVPAS</sequence>
<feature type="binding site" evidence="10">
    <location>
        <position position="424"/>
    </location>
    <ligand>
        <name>[4Fe-4S] cluster</name>
        <dbReference type="ChEBI" id="CHEBI:49883"/>
    </ligand>
</feature>
<dbReference type="InterPro" id="IPR016558">
    <property type="entry name" value="DNA_primase_lsu_euk"/>
</dbReference>
<keyword evidence="3 9" id="KW-0639">Primosome</keyword>
<dbReference type="EMBL" id="FN649748">
    <property type="protein sequence ID" value="CBN79116.1"/>
    <property type="molecule type" value="Genomic_DNA"/>
</dbReference>
<evidence type="ECO:0000256" key="6">
    <source>
        <dbReference type="ARBA" id="ARBA00023004"/>
    </source>
</evidence>
<dbReference type="GO" id="GO:0006269">
    <property type="term" value="P:DNA replication, synthesis of primer"/>
    <property type="evidence" value="ECO:0007669"/>
    <property type="project" value="UniProtKB-KW"/>
</dbReference>
<dbReference type="FunCoup" id="D8LHG5">
    <property type="interactions" value="462"/>
</dbReference>
<dbReference type="GO" id="GO:0003677">
    <property type="term" value="F:DNA binding"/>
    <property type="evidence" value="ECO:0007669"/>
    <property type="project" value="UniProtKB-UniRule"/>
</dbReference>
<feature type="binding site" evidence="10">
    <location>
        <position position="384"/>
    </location>
    <ligand>
        <name>[4Fe-4S] cluster</name>
        <dbReference type="ChEBI" id="CHEBI:49883"/>
    </ligand>
</feature>
<evidence type="ECO:0000256" key="9">
    <source>
        <dbReference type="PIRNR" id="PIRNR009449"/>
    </source>
</evidence>
<evidence type="ECO:0000256" key="5">
    <source>
        <dbReference type="ARBA" id="ARBA00022723"/>
    </source>
</evidence>
<dbReference type="GO" id="GO:0051539">
    <property type="term" value="F:4 iron, 4 sulfur cluster binding"/>
    <property type="evidence" value="ECO:0007669"/>
    <property type="project" value="UniProtKB-UniRule"/>
</dbReference>
<feature type="compositionally biased region" description="Low complexity" evidence="11">
    <location>
        <begin position="488"/>
        <end position="497"/>
    </location>
</feature>
<gene>
    <name evidence="13" type="ORF">Esi_0192_0018</name>
</gene>
<comment type="similarity">
    <text evidence="1 9">Belongs to the eukaryotic-type primase large subunit family.</text>
</comment>